<accession>A0A452SUT8</accession>
<evidence type="ECO:0000313" key="1">
    <source>
        <dbReference type="Ensembl" id="ENSUAMP00000036809.1"/>
    </source>
</evidence>
<protein>
    <submittedName>
        <fullName evidence="1">Uncharacterized protein</fullName>
    </submittedName>
</protein>
<organism evidence="1 2">
    <name type="scientific">Ursus americanus</name>
    <name type="common">American black bear</name>
    <name type="synonym">Euarctos americanus</name>
    <dbReference type="NCBI Taxonomy" id="9643"/>
    <lineage>
        <taxon>Eukaryota</taxon>
        <taxon>Metazoa</taxon>
        <taxon>Chordata</taxon>
        <taxon>Craniata</taxon>
        <taxon>Vertebrata</taxon>
        <taxon>Euteleostomi</taxon>
        <taxon>Mammalia</taxon>
        <taxon>Eutheria</taxon>
        <taxon>Laurasiatheria</taxon>
        <taxon>Carnivora</taxon>
        <taxon>Caniformia</taxon>
        <taxon>Ursidae</taxon>
        <taxon>Ursus</taxon>
    </lineage>
</organism>
<reference evidence="2" key="1">
    <citation type="submission" date="2016-06" db="EMBL/GenBank/DDBJ databases">
        <title>De novo assembly and RNA-Seq shows season-dependent expression and editing in black bear kidneys.</title>
        <authorList>
            <person name="Korstanje R."/>
            <person name="Srivastava A."/>
            <person name="Sarsani V.K."/>
            <person name="Sheehan S.M."/>
            <person name="Seger R.L."/>
            <person name="Barter M.E."/>
            <person name="Lindqvist C."/>
            <person name="Brody L.C."/>
            <person name="Mullikin J.C."/>
        </authorList>
    </citation>
    <scope>NUCLEOTIDE SEQUENCE [LARGE SCALE GENOMIC DNA]</scope>
</reference>
<keyword evidence="2" id="KW-1185">Reference proteome</keyword>
<proteinExistence type="predicted"/>
<reference evidence="1" key="2">
    <citation type="submission" date="2025-08" db="UniProtKB">
        <authorList>
            <consortium name="Ensembl"/>
        </authorList>
    </citation>
    <scope>IDENTIFICATION</scope>
</reference>
<sequence>MEDQLLGEDTLLWQLRESRRRFRRTPLSLPQYNQPFEDAPLVQMSTLTYETPQGTSHSTLLNILQFRV</sequence>
<dbReference type="AlphaFoldDB" id="A0A452SUT8"/>
<dbReference type="Ensembl" id="ENSUAMT00000040973.1">
    <property type="protein sequence ID" value="ENSUAMP00000036809.1"/>
    <property type="gene ID" value="ENSUAMG00000027880.1"/>
</dbReference>
<dbReference type="STRING" id="9643.ENSUAMP00000036809"/>
<dbReference type="Gene3D" id="6.10.250.2320">
    <property type="match status" value="1"/>
</dbReference>
<evidence type="ECO:0000313" key="2">
    <source>
        <dbReference type="Proteomes" id="UP000291022"/>
    </source>
</evidence>
<reference evidence="1" key="3">
    <citation type="submission" date="2025-09" db="UniProtKB">
        <authorList>
            <consortium name="Ensembl"/>
        </authorList>
    </citation>
    <scope>IDENTIFICATION</scope>
</reference>
<name>A0A452SUT8_URSAM</name>
<dbReference type="Proteomes" id="UP000291022">
    <property type="component" value="Unassembled WGS sequence"/>
</dbReference>